<reference evidence="1 2" key="1">
    <citation type="submission" date="2018-10" db="EMBL/GenBank/DDBJ databases">
        <title>Draft genome of Mycobacterium hodleri strain B.</title>
        <authorList>
            <person name="Amande T.J."/>
            <person name="Mcgenity T.J."/>
        </authorList>
    </citation>
    <scope>NUCLEOTIDE SEQUENCE [LARGE SCALE GENOMIC DNA]</scope>
    <source>
        <strain evidence="1 2">B</strain>
    </source>
</reference>
<sequence>MPLARIDLLEGKSAQYRRTIADVVYEQMIACLGVPEDRFQVISEHKPENFLFDPDYLGYYRSENCIFIQLIFLDVASADQKAAFYKAVVDDLHSELHVRPEDVFFNLMTVDSADFSMGMGRATYVNGVPTDRLDPDSVSG</sequence>
<dbReference type="InterPro" id="IPR037479">
    <property type="entry name" value="Tauto_MSAD"/>
</dbReference>
<name>A0A544W772_9MYCO</name>
<dbReference type="InterPro" id="IPR014347">
    <property type="entry name" value="Tautomerase/MIF_sf"/>
</dbReference>
<dbReference type="Pfam" id="PF14552">
    <property type="entry name" value="Tautomerase_2"/>
    <property type="match status" value="1"/>
</dbReference>
<gene>
    <name evidence="1" type="ORF">D8S82_03045</name>
</gene>
<evidence type="ECO:0000313" key="1">
    <source>
        <dbReference type="EMBL" id="TQR88055.1"/>
    </source>
</evidence>
<dbReference type="PANTHER" id="PTHR38460:SF1">
    <property type="entry name" value="TAUTOMERASE YOLI-RELATED"/>
    <property type="match status" value="1"/>
</dbReference>
<dbReference type="PANTHER" id="PTHR38460">
    <property type="entry name" value="TAUTOMERASE YOLI-RELATED"/>
    <property type="match status" value="1"/>
</dbReference>
<dbReference type="RefSeq" id="WP_142550664.1">
    <property type="nucleotide sequence ID" value="NZ_VIFX01000003.1"/>
</dbReference>
<dbReference type="Gene3D" id="3.30.429.10">
    <property type="entry name" value="Macrophage Migration Inhibitory Factor"/>
    <property type="match status" value="1"/>
</dbReference>
<keyword evidence="2" id="KW-1185">Reference proteome</keyword>
<organism evidence="1 2">
    <name type="scientific">Mycolicibacterium hodleri</name>
    <dbReference type="NCBI Taxonomy" id="49897"/>
    <lineage>
        <taxon>Bacteria</taxon>
        <taxon>Bacillati</taxon>
        <taxon>Actinomycetota</taxon>
        <taxon>Actinomycetes</taxon>
        <taxon>Mycobacteriales</taxon>
        <taxon>Mycobacteriaceae</taxon>
        <taxon>Mycolicibacterium</taxon>
    </lineage>
</organism>
<comment type="caution">
    <text evidence="1">The sequence shown here is derived from an EMBL/GenBank/DDBJ whole genome shotgun (WGS) entry which is preliminary data.</text>
</comment>
<evidence type="ECO:0000313" key="2">
    <source>
        <dbReference type="Proteomes" id="UP000315759"/>
    </source>
</evidence>
<protein>
    <submittedName>
        <fullName evidence="1">Tautomerase family protein</fullName>
    </submittedName>
</protein>
<dbReference type="EMBL" id="VIFX01000003">
    <property type="protein sequence ID" value="TQR88055.1"/>
    <property type="molecule type" value="Genomic_DNA"/>
</dbReference>
<proteinExistence type="predicted"/>
<dbReference type="AlphaFoldDB" id="A0A544W772"/>
<dbReference type="Proteomes" id="UP000315759">
    <property type="component" value="Unassembled WGS sequence"/>
</dbReference>
<dbReference type="SUPFAM" id="SSF55331">
    <property type="entry name" value="Tautomerase/MIF"/>
    <property type="match status" value="1"/>
</dbReference>
<accession>A0A544W772</accession>